<gene>
    <name evidence="1" type="ORF">CCACVL1_27661</name>
</gene>
<keyword evidence="2" id="KW-1185">Reference proteome</keyword>
<proteinExistence type="predicted"/>
<organism evidence="1 2">
    <name type="scientific">Corchorus capsularis</name>
    <name type="common">Jute</name>
    <dbReference type="NCBI Taxonomy" id="210143"/>
    <lineage>
        <taxon>Eukaryota</taxon>
        <taxon>Viridiplantae</taxon>
        <taxon>Streptophyta</taxon>
        <taxon>Embryophyta</taxon>
        <taxon>Tracheophyta</taxon>
        <taxon>Spermatophyta</taxon>
        <taxon>Magnoliopsida</taxon>
        <taxon>eudicotyledons</taxon>
        <taxon>Gunneridae</taxon>
        <taxon>Pentapetalae</taxon>
        <taxon>rosids</taxon>
        <taxon>malvids</taxon>
        <taxon>Malvales</taxon>
        <taxon>Malvaceae</taxon>
        <taxon>Grewioideae</taxon>
        <taxon>Apeibeae</taxon>
        <taxon>Corchorus</taxon>
    </lineage>
</organism>
<reference evidence="1 2" key="1">
    <citation type="submission" date="2013-09" db="EMBL/GenBank/DDBJ databases">
        <title>Corchorus capsularis genome sequencing.</title>
        <authorList>
            <person name="Alam M."/>
            <person name="Haque M.S."/>
            <person name="Islam M.S."/>
            <person name="Emdad E.M."/>
            <person name="Islam M.M."/>
            <person name="Ahmed B."/>
            <person name="Halim A."/>
            <person name="Hossen Q.M.M."/>
            <person name="Hossain M.Z."/>
            <person name="Ahmed R."/>
            <person name="Khan M.M."/>
            <person name="Islam R."/>
            <person name="Rashid M.M."/>
            <person name="Khan S.A."/>
            <person name="Rahman M.S."/>
            <person name="Alam M."/>
        </authorList>
    </citation>
    <scope>NUCLEOTIDE SEQUENCE [LARGE SCALE GENOMIC DNA]</scope>
    <source>
        <strain evidence="2">cv. CVL-1</strain>
        <tissue evidence="1">Whole seedling</tissue>
    </source>
</reference>
<sequence length="37" mass="4161">YVLICWPGQQLGFARVLRQQQHCAEVGLGFGAVIEWS</sequence>
<dbReference type="EMBL" id="AWWV01014892">
    <property type="protein sequence ID" value="OMO54687.1"/>
    <property type="molecule type" value="Genomic_DNA"/>
</dbReference>
<dbReference type="AlphaFoldDB" id="A0A1R3G9F4"/>
<dbReference type="Proteomes" id="UP000188268">
    <property type="component" value="Unassembled WGS sequence"/>
</dbReference>
<comment type="caution">
    <text evidence="1">The sequence shown here is derived from an EMBL/GenBank/DDBJ whole genome shotgun (WGS) entry which is preliminary data.</text>
</comment>
<accession>A0A1R3G9F4</accession>
<feature type="non-terminal residue" evidence="1">
    <location>
        <position position="1"/>
    </location>
</feature>
<evidence type="ECO:0000313" key="2">
    <source>
        <dbReference type="Proteomes" id="UP000188268"/>
    </source>
</evidence>
<dbReference type="Gramene" id="OMO54687">
    <property type="protein sequence ID" value="OMO54687"/>
    <property type="gene ID" value="CCACVL1_27661"/>
</dbReference>
<evidence type="ECO:0000313" key="1">
    <source>
        <dbReference type="EMBL" id="OMO54687.1"/>
    </source>
</evidence>
<name>A0A1R3G9F4_COCAP</name>
<protein>
    <submittedName>
        <fullName evidence="1">Uncharacterized protein</fullName>
    </submittedName>
</protein>